<protein>
    <submittedName>
        <fullName evidence="1">Uncharacterized protein</fullName>
    </submittedName>
</protein>
<dbReference type="Proteomes" id="UP001525968">
    <property type="component" value="Unassembled WGS sequence"/>
</dbReference>
<reference evidence="1 2" key="1">
    <citation type="submission" date="2022-09" db="EMBL/GenBank/DDBJ databases">
        <title>Draft genome of isolate Be4.</title>
        <authorList>
            <person name="Sanchez-Castro I."/>
            <person name="Martinez-Rodriguez P."/>
            <person name="Descostes M."/>
            <person name="Merroun M."/>
        </authorList>
    </citation>
    <scope>NUCLEOTIDE SEQUENCE [LARGE SCALE GENOMIC DNA]</scope>
    <source>
        <strain evidence="1 2">Be4</strain>
    </source>
</reference>
<keyword evidence="2" id="KW-1185">Reference proteome</keyword>
<gene>
    <name evidence="1" type="ORF">N0K08_21785</name>
</gene>
<proteinExistence type="predicted"/>
<dbReference type="EMBL" id="JAODYH010000017">
    <property type="protein sequence ID" value="MCT9813270.1"/>
    <property type="molecule type" value="Genomic_DNA"/>
</dbReference>
<dbReference type="RefSeq" id="WP_261502523.1">
    <property type="nucleotide sequence ID" value="NZ_JAODYH010000017.1"/>
</dbReference>
<organism evidence="1 2">
    <name type="scientific">Acidovorax bellezanensis</name>
    <dbReference type="NCBI Taxonomy" id="2976702"/>
    <lineage>
        <taxon>Bacteria</taxon>
        <taxon>Pseudomonadati</taxon>
        <taxon>Pseudomonadota</taxon>
        <taxon>Betaproteobacteria</taxon>
        <taxon>Burkholderiales</taxon>
        <taxon>Comamonadaceae</taxon>
        <taxon>Acidovorax</taxon>
    </lineage>
</organism>
<name>A0ABT2PS13_9BURK</name>
<comment type="caution">
    <text evidence="1">The sequence shown here is derived from an EMBL/GenBank/DDBJ whole genome shotgun (WGS) entry which is preliminary data.</text>
</comment>
<evidence type="ECO:0000313" key="1">
    <source>
        <dbReference type="EMBL" id="MCT9813270.1"/>
    </source>
</evidence>
<accession>A0ABT2PS13</accession>
<evidence type="ECO:0000313" key="2">
    <source>
        <dbReference type="Proteomes" id="UP001525968"/>
    </source>
</evidence>
<sequence>MTQHSLHFSNPQTASPGTGWIARIEQAFVQWQAKRLQEIPAGKLWAQAMQDTRSLAEIRRSQG</sequence>